<evidence type="ECO:0000259" key="2">
    <source>
        <dbReference type="Pfam" id="PF21346"/>
    </source>
</evidence>
<dbReference type="EMBL" id="BMVU01000029">
    <property type="protein sequence ID" value="GGX91511.1"/>
    <property type="molecule type" value="Genomic_DNA"/>
</dbReference>
<feature type="domain" description="PcRGLX/YetA-like C-terminal alpha/alpha toroid" evidence="2">
    <location>
        <begin position="1"/>
        <end position="321"/>
    </location>
</feature>
<accession>A0A918NSF7</accession>
<keyword evidence="4" id="KW-1185">Reference proteome</keyword>
<dbReference type="Pfam" id="PF21346">
    <property type="entry name" value="PcRGLX_3rd"/>
    <property type="match status" value="1"/>
</dbReference>
<reference evidence="3" key="1">
    <citation type="journal article" date="2014" name="Int. J. Syst. Evol. Microbiol.">
        <title>Complete genome sequence of Corynebacterium casei LMG S-19264T (=DSM 44701T), isolated from a smear-ripened cheese.</title>
        <authorList>
            <consortium name="US DOE Joint Genome Institute (JGI-PGF)"/>
            <person name="Walter F."/>
            <person name="Albersmeier A."/>
            <person name="Kalinowski J."/>
            <person name="Ruckert C."/>
        </authorList>
    </citation>
    <scope>NUCLEOTIDE SEQUENCE</scope>
    <source>
        <strain evidence="3">JCM 4790</strain>
    </source>
</reference>
<dbReference type="InterPro" id="IPR045793">
    <property type="entry name" value="PcRGLX/YetA-like"/>
</dbReference>
<dbReference type="InterPro" id="IPR048331">
    <property type="entry name" value="PcRGLX/YetA_3rd"/>
</dbReference>
<sequence>MGGYAWDNSELSPDLWLWFACLRSGRAEVFRFAETMTRHTGEVDVHHLGERAGPGTRHGVQHYADSAKQQRIASTTYRRHYYFLTGDERVGDLMHANVDCDETFLVLDPIRKIRTEPCTPDRHALSIGFGTDWSGLASAWLTGWERKGPKREKARARVLSTLETIAAQPNGFVQGSGLYDLGTGRFAVASEPVVSVSHLSAVFGLNELCAELIDLVDMPAFEEAYLDYCRYFNATKAQQKERYDPDFGSLLLFQGHSRLDAYAAVRTGDEALARRAWEKFYDRDGSKESQPWVTEKLTGPVTLVPGGEAGWVSTNDTALYGWPPSRTWRCWGTGCRGPWPKGRGPRSVRPADPLAGGHGGPGTCRAYRGAWAPP</sequence>
<dbReference type="PANTHER" id="PTHR40081">
    <property type="entry name" value="CONCANAVALIN A-LIKE LECTIN/GLUCANASE"/>
    <property type="match status" value="1"/>
</dbReference>
<dbReference type="PANTHER" id="PTHR40081:SF1">
    <property type="entry name" value="TAT PATHWAY SIGNAL SEQUENCE DOMAIN PROTEIN"/>
    <property type="match status" value="1"/>
</dbReference>
<evidence type="ECO:0000313" key="3">
    <source>
        <dbReference type="EMBL" id="GGX91511.1"/>
    </source>
</evidence>
<reference evidence="3" key="2">
    <citation type="submission" date="2020-09" db="EMBL/GenBank/DDBJ databases">
        <authorList>
            <person name="Sun Q."/>
            <person name="Ohkuma M."/>
        </authorList>
    </citation>
    <scope>NUCLEOTIDE SEQUENCE</scope>
    <source>
        <strain evidence="3">JCM 4790</strain>
    </source>
</reference>
<dbReference type="Proteomes" id="UP000619244">
    <property type="component" value="Unassembled WGS sequence"/>
</dbReference>
<organism evidence="3 4">
    <name type="scientific">Streptomyces minutiscleroticus</name>
    <dbReference type="NCBI Taxonomy" id="68238"/>
    <lineage>
        <taxon>Bacteria</taxon>
        <taxon>Bacillati</taxon>
        <taxon>Actinomycetota</taxon>
        <taxon>Actinomycetes</taxon>
        <taxon>Kitasatosporales</taxon>
        <taxon>Streptomycetaceae</taxon>
        <taxon>Streptomyces</taxon>
    </lineage>
</organism>
<gene>
    <name evidence="3" type="ORF">GCM10010358_51840</name>
</gene>
<proteinExistence type="predicted"/>
<dbReference type="AlphaFoldDB" id="A0A918NSF7"/>
<protein>
    <recommendedName>
        <fullName evidence="2">PcRGLX/YetA-like C-terminal alpha/alpha toroid domain-containing protein</fullName>
    </recommendedName>
</protein>
<feature type="region of interest" description="Disordered" evidence="1">
    <location>
        <begin position="341"/>
        <end position="360"/>
    </location>
</feature>
<comment type="caution">
    <text evidence="3">The sequence shown here is derived from an EMBL/GenBank/DDBJ whole genome shotgun (WGS) entry which is preliminary data.</text>
</comment>
<evidence type="ECO:0000256" key="1">
    <source>
        <dbReference type="SAM" id="MobiDB-lite"/>
    </source>
</evidence>
<evidence type="ECO:0000313" key="4">
    <source>
        <dbReference type="Proteomes" id="UP000619244"/>
    </source>
</evidence>
<name>A0A918NSF7_9ACTN</name>